<evidence type="ECO:0000313" key="2">
    <source>
        <dbReference type="EMBL" id="OFW33156.1"/>
    </source>
</evidence>
<evidence type="ECO:0000313" key="3">
    <source>
        <dbReference type="Proteomes" id="UP000178086"/>
    </source>
</evidence>
<protein>
    <recommendedName>
        <fullName evidence="1">DUF3786 domain-containing protein</fullName>
    </recommendedName>
</protein>
<dbReference type="EMBL" id="MELI01000074">
    <property type="protein sequence ID" value="OFW33156.1"/>
    <property type="molecule type" value="Genomic_DNA"/>
</dbReference>
<dbReference type="Proteomes" id="UP000178086">
    <property type="component" value="Unassembled WGS sequence"/>
</dbReference>
<dbReference type="AlphaFoldDB" id="A0A1F2UPY8"/>
<name>A0A1F2UPY8_9ACTN</name>
<sequence length="201" mass="22257">MDNYELVLSKLIERLAKFNYAIVGDRTGAEFDLENESLRVRFLGQDYCVTKTDCKPLGGHVDDTKDVILIVDYLLSFGSFDAGDDWIDFRDLPGSMPYDGAFRVNVEMVLEKHVPDIIEHKGELASEFDGYDAVGFSNADFAVVFQVFPRVDCLVLLCAGDDEIGAGAKLLFSSKAQHYLTTESLAAIGETLTRRISGHVS</sequence>
<gene>
    <name evidence="2" type="ORF">A2074_05820</name>
</gene>
<organism evidence="2 3">
    <name type="scientific">Candidatus Aquicultor primus</name>
    <dbReference type="NCBI Taxonomy" id="1797195"/>
    <lineage>
        <taxon>Bacteria</taxon>
        <taxon>Bacillati</taxon>
        <taxon>Actinomycetota</taxon>
        <taxon>Candidatus Aquicultoria</taxon>
        <taxon>Candidatus Aquicultorales</taxon>
        <taxon>Candidatus Aquicultoraceae</taxon>
        <taxon>Candidatus Aquicultor</taxon>
    </lineage>
</organism>
<feature type="domain" description="DUF3786" evidence="1">
    <location>
        <begin position="25"/>
        <end position="194"/>
    </location>
</feature>
<reference evidence="2 3" key="1">
    <citation type="journal article" date="2016" name="Nat. Commun.">
        <title>Thousands of microbial genomes shed light on interconnected biogeochemical processes in an aquifer system.</title>
        <authorList>
            <person name="Anantharaman K."/>
            <person name="Brown C.T."/>
            <person name="Hug L.A."/>
            <person name="Sharon I."/>
            <person name="Castelle C.J."/>
            <person name="Probst A.J."/>
            <person name="Thomas B.C."/>
            <person name="Singh A."/>
            <person name="Wilkins M.J."/>
            <person name="Karaoz U."/>
            <person name="Brodie E.L."/>
            <person name="Williams K.H."/>
            <person name="Hubbard S.S."/>
            <person name="Banfield J.F."/>
        </authorList>
    </citation>
    <scope>NUCLEOTIDE SEQUENCE [LARGE SCALE GENOMIC DNA]</scope>
</reference>
<comment type="caution">
    <text evidence="2">The sequence shown here is derived from an EMBL/GenBank/DDBJ whole genome shotgun (WGS) entry which is preliminary data.</text>
</comment>
<proteinExistence type="predicted"/>
<accession>A0A1F2UPY8</accession>
<evidence type="ECO:0000259" key="1">
    <source>
        <dbReference type="Pfam" id="PF12654"/>
    </source>
</evidence>
<dbReference type="Pfam" id="PF12654">
    <property type="entry name" value="DUF3786"/>
    <property type="match status" value="1"/>
</dbReference>
<dbReference type="InterPro" id="IPR024264">
    <property type="entry name" value="DUF3786"/>
</dbReference>